<dbReference type="InterPro" id="IPR013517">
    <property type="entry name" value="FG-GAP"/>
</dbReference>
<dbReference type="PANTHER" id="PTHR44103">
    <property type="entry name" value="PROPROTEIN CONVERTASE P"/>
    <property type="match status" value="1"/>
</dbReference>
<protein>
    <recommendedName>
        <fullName evidence="4">VCBS repeat-containing protein</fullName>
    </recommendedName>
</protein>
<dbReference type="Proteomes" id="UP000467700">
    <property type="component" value="Unassembled WGS sequence"/>
</dbReference>
<dbReference type="AlphaFoldDB" id="A0A8S0W0P8"/>
<dbReference type="Pfam" id="PF13517">
    <property type="entry name" value="FG-GAP_3"/>
    <property type="match status" value="1"/>
</dbReference>
<keyword evidence="1" id="KW-0732">Signal</keyword>
<evidence type="ECO:0008006" key="4">
    <source>
        <dbReference type="Google" id="ProtNLM"/>
    </source>
</evidence>
<dbReference type="InterPro" id="IPR028994">
    <property type="entry name" value="Integrin_alpha_N"/>
</dbReference>
<sequence>MTSNVITQDLPIPTTSPGFADIVGFGLDGVVIIRNSVNVQSFLAVKNFAQNAGGWRTTKHIRLIADMTGNGKGDIVGFGDAGVYVSVNNGNNTFADPPKMVISDFAYNAGDWRVEKHLRYLSDIRKVGRADIVGFGDSGVLVSRNSGYLKFGAATLALNDFGYNAGGWRLDRHLRFLADVTGNRYLDIVGFGEKHVFIGRNKGDGTFAPAQSVIDNFCIGSGGWQIGVHPRFVADLTGDGRADIIGCGTAGCYAALNNGSGAFGPVKLVVNDFGTSQGWQATKHPRFIADLTGNGRGDVLGFGEAGVYVSLNNGNGTFQSAKLVLSNFGVKQGWVVGKHPRFVVDLTGDGCADIIGFGENATYVAYNDGKGNFGEIKTLTSDFSSSGGKWAANTTVCWVANLDNSRF</sequence>
<gene>
    <name evidence="2" type="ORF">AAE3_LOCUS12608</name>
</gene>
<organism evidence="2 3">
    <name type="scientific">Cyclocybe aegerita</name>
    <name type="common">Black poplar mushroom</name>
    <name type="synonym">Agrocybe aegerita</name>
    <dbReference type="NCBI Taxonomy" id="1973307"/>
    <lineage>
        <taxon>Eukaryota</taxon>
        <taxon>Fungi</taxon>
        <taxon>Dikarya</taxon>
        <taxon>Basidiomycota</taxon>
        <taxon>Agaricomycotina</taxon>
        <taxon>Agaricomycetes</taxon>
        <taxon>Agaricomycetidae</taxon>
        <taxon>Agaricales</taxon>
        <taxon>Agaricineae</taxon>
        <taxon>Bolbitiaceae</taxon>
        <taxon>Cyclocybe</taxon>
    </lineage>
</organism>
<comment type="caution">
    <text evidence="2">The sequence shown here is derived from an EMBL/GenBank/DDBJ whole genome shotgun (WGS) entry which is preliminary data.</text>
</comment>
<accession>A0A8S0W0P8</accession>
<dbReference type="PANTHER" id="PTHR44103:SF1">
    <property type="entry name" value="PROPROTEIN CONVERTASE P"/>
    <property type="match status" value="1"/>
</dbReference>
<dbReference type="EMBL" id="CACVBS010000090">
    <property type="protein sequence ID" value="CAA7270564.1"/>
    <property type="molecule type" value="Genomic_DNA"/>
</dbReference>
<keyword evidence="3" id="KW-1185">Reference proteome</keyword>
<dbReference type="OrthoDB" id="3153136at2759"/>
<evidence type="ECO:0000313" key="3">
    <source>
        <dbReference type="Proteomes" id="UP000467700"/>
    </source>
</evidence>
<proteinExistence type="predicted"/>
<evidence type="ECO:0000256" key="1">
    <source>
        <dbReference type="ARBA" id="ARBA00022729"/>
    </source>
</evidence>
<reference evidence="2 3" key="1">
    <citation type="submission" date="2020-01" db="EMBL/GenBank/DDBJ databases">
        <authorList>
            <person name="Gupta K D."/>
        </authorList>
    </citation>
    <scope>NUCLEOTIDE SEQUENCE [LARGE SCALE GENOMIC DNA]</scope>
</reference>
<evidence type="ECO:0000313" key="2">
    <source>
        <dbReference type="EMBL" id="CAA7270564.1"/>
    </source>
</evidence>
<dbReference type="SUPFAM" id="SSF69318">
    <property type="entry name" value="Integrin alpha N-terminal domain"/>
    <property type="match status" value="2"/>
</dbReference>
<name>A0A8S0W0P8_CYCAE</name>